<keyword evidence="5" id="KW-1185">Reference proteome</keyword>
<dbReference type="Pfam" id="PF08240">
    <property type="entry name" value="ADH_N"/>
    <property type="match status" value="1"/>
</dbReference>
<organism evidence="4 5">
    <name type="scientific">Keratinibaculum paraultunense</name>
    <dbReference type="NCBI Taxonomy" id="1278232"/>
    <lineage>
        <taxon>Bacteria</taxon>
        <taxon>Bacillati</taxon>
        <taxon>Bacillota</taxon>
        <taxon>Tissierellia</taxon>
        <taxon>Tissierellales</taxon>
        <taxon>Tepidimicrobiaceae</taxon>
        <taxon>Keratinibaculum</taxon>
    </lineage>
</organism>
<dbReference type="InterPro" id="IPR011032">
    <property type="entry name" value="GroES-like_sf"/>
</dbReference>
<evidence type="ECO:0000259" key="3">
    <source>
        <dbReference type="Pfam" id="PF08240"/>
    </source>
</evidence>
<dbReference type="RefSeq" id="WP_132028003.1">
    <property type="nucleotide sequence ID" value="NZ_CP068564.1"/>
</dbReference>
<dbReference type="PANTHER" id="PTHR43401:SF2">
    <property type="entry name" value="L-THREONINE 3-DEHYDROGENASE"/>
    <property type="match status" value="1"/>
</dbReference>
<evidence type="ECO:0000259" key="2">
    <source>
        <dbReference type="Pfam" id="PF00107"/>
    </source>
</evidence>
<dbReference type="PANTHER" id="PTHR43401">
    <property type="entry name" value="L-THREONINE 3-DEHYDROGENASE"/>
    <property type="match status" value="1"/>
</dbReference>
<dbReference type="AlphaFoldDB" id="A0A4R3KTC0"/>
<sequence>MLSRSFKIVEPKRFDLYIEDIICGEDEAIVRIEYGAICKADLRYYLGARDERTLGFKYPMSLLHEAIGTIVLDKTNKFKVGDRVVLVPNIVPKNNNKCLNCVCNIPELGENYCPNAKFSSSNYNGFGREYVNYPVTNLIKIPDNVESKIAVFLELISVTIAAYRRVQLNGDETIAIWGDGILGYILCCVLKVIHKDGKIIAVGKHENKIKQFPADKYYLIGDDSINKENIDIAYECVGGNSSGNAINESIDIINVGGKIILTGVAEDYVGINTRKILEKGISLYGVTRSSVSDFQKAILLFERKRFEDWISKLILDEIYINNIVDYYNVFEMELKNFKLGKYILKFNL</sequence>
<dbReference type="GO" id="GO:0016491">
    <property type="term" value="F:oxidoreductase activity"/>
    <property type="evidence" value="ECO:0007669"/>
    <property type="project" value="UniProtKB-KW"/>
</dbReference>
<protein>
    <submittedName>
        <fullName evidence="4">Ribitol-5-phosphate 2-dehydrogenase</fullName>
    </submittedName>
</protein>
<dbReference type="InterPro" id="IPR050129">
    <property type="entry name" value="Zn_alcohol_dh"/>
</dbReference>
<dbReference type="SUPFAM" id="SSF51735">
    <property type="entry name" value="NAD(P)-binding Rossmann-fold domains"/>
    <property type="match status" value="1"/>
</dbReference>
<accession>A0A4R3KTC0</accession>
<dbReference type="InterPro" id="IPR013149">
    <property type="entry name" value="ADH-like_C"/>
</dbReference>
<dbReference type="OrthoDB" id="1700359at2"/>
<evidence type="ECO:0000313" key="4">
    <source>
        <dbReference type="EMBL" id="TCS88508.1"/>
    </source>
</evidence>
<dbReference type="Proteomes" id="UP000294567">
    <property type="component" value="Unassembled WGS sequence"/>
</dbReference>
<keyword evidence="1" id="KW-0560">Oxidoreductase</keyword>
<proteinExistence type="predicted"/>
<dbReference type="Gene3D" id="3.90.180.10">
    <property type="entry name" value="Medium-chain alcohol dehydrogenases, catalytic domain"/>
    <property type="match status" value="1"/>
</dbReference>
<dbReference type="SUPFAM" id="SSF50129">
    <property type="entry name" value="GroES-like"/>
    <property type="match status" value="1"/>
</dbReference>
<dbReference type="InterPro" id="IPR013154">
    <property type="entry name" value="ADH-like_N"/>
</dbReference>
<dbReference type="EMBL" id="SMAE01000008">
    <property type="protein sequence ID" value="TCS88508.1"/>
    <property type="molecule type" value="Genomic_DNA"/>
</dbReference>
<dbReference type="Gene3D" id="3.40.50.720">
    <property type="entry name" value="NAD(P)-binding Rossmann-like Domain"/>
    <property type="match status" value="1"/>
</dbReference>
<dbReference type="InterPro" id="IPR036291">
    <property type="entry name" value="NAD(P)-bd_dom_sf"/>
</dbReference>
<dbReference type="Pfam" id="PF00107">
    <property type="entry name" value="ADH_zinc_N"/>
    <property type="match status" value="1"/>
</dbReference>
<reference evidence="4 5" key="1">
    <citation type="submission" date="2019-03" db="EMBL/GenBank/DDBJ databases">
        <title>Genomic Encyclopedia of Type Strains, Phase IV (KMG-IV): sequencing the most valuable type-strain genomes for metagenomic binning, comparative biology and taxonomic classification.</title>
        <authorList>
            <person name="Goeker M."/>
        </authorList>
    </citation>
    <scope>NUCLEOTIDE SEQUENCE [LARGE SCALE GENOMIC DNA]</scope>
    <source>
        <strain evidence="4 5">DSM 26752</strain>
    </source>
</reference>
<feature type="domain" description="Alcohol dehydrogenase-like C-terminal" evidence="2">
    <location>
        <begin position="226"/>
        <end position="301"/>
    </location>
</feature>
<evidence type="ECO:0000256" key="1">
    <source>
        <dbReference type="ARBA" id="ARBA00023002"/>
    </source>
</evidence>
<name>A0A4R3KTC0_9FIRM</name>
<comment type="caution">
    <text evidence="4">The sequence shown here is derived from an EMBL/GenBank/DDBJ whole genome shotgun (WGS) entry which is preliminary data.</text>
</comment>
<gene>
    <name evidence="4" type="ORF">EDD65_10841</name>
</gene>
<feature type="domain" description="Alcohol dehydrogenase-like N-terminal" evidence="3">
    <location>
        <begin position="24"/>
        <end position="143"/>
    </location>
</feature>
<evidence type="ECO:0000313" key="5">
    <source>
        <dbReference type="Proteomes" id="UP000294567"/>
    </source>
</evidence>